<feature type="domain" description="SnoaL-like" evidence="2">
    <location>
        <begin position="30"/>
        <end position="151"/>
    </location>
</feature>
<keyword evidence="1" id="KW-0732">Signal</keyword>
<dbReference type="RefSeq" id="WP_086597276.1">
    <property type="nucleotide sequence ID" value="NZ_MTSE01000041.1"/>
</dbReference>
<evidence type="ECO:0000313" key="3">
    <source>
        <dbReference type="EMBL" id="OUJ68948.1"/>
    </source>
</evidence>
<dbReference type="SUPFAM" id="SSF54427">
    <property type="entry name" value="NTF2-like"/>
    <property type="match status" value="1"/>
</dbReference>
<sequence length="172" mass="19150">MQKLILLLVPLSFFGGHSHAQSRPPDEAAIQQTIARFGASWAKADFSDMGEYMTPDCHWINVVGMHWRNLQQVQFAHQAFATSMLKGVAAQPVESTLKFVTPDVAIVYLRTHIGAFYPPDGVDRGSNKQGDKDNLATFVLVKQQKQWRITSAQNNDVISQAAASDPVRRMPK</sequence>
<protein>
    <recommendedName>
        <fullName evidence="2">SnoaL-like domain-containing protein</fullName>
    </recommendedName>
</protein>
<feature type="signal peptide" evidence="1">
    <location>
        <begin position="1"/>
        <end position="20"/>
    </location>
</feature>
<keyword evidence="4" id="KW-1185">Reference proteome</keyword>
<dbReference type="InterPro" id="IPR032710">
    <property type="entry name" value="NTF2-like_dom_sf"/>
</dbReference>
<evidence type="ECO:0000313" key="4">
    <source>
        <dbReference type="Proteomes" id="UP000194873"/>
    </source>
</evidence>
<dbReference type="Gene3D" id="3.10.450.50">
    <property type="match status" value="1"/>
</dbReference>
<dbReference type="InterPro" id="IPR037401">
    <property type="entry name" value="SnoaL-like"/>
</dbReference>
<reference evidence="3 4" key="1">
    <citation type="submission" date="2017-01" db="EMBL/GenBank/DDBJ databases">
        <title>A new Hymenobacter.</title>
        <authorList>
            <person name="Liang Y."/>
            <person name="Feng F."/>
        </authorList>
    </citation>
    <scope>NUCLEOTIDE SEQUENCE [LARGE SCALE GENOMIC DNA]</scope>
    <source>
        <strain evidence="3">MIMBbqt21</strain>
    </source>
</reference>
<dbReference type="Proteomes" id="UP000194873">
    <property type="component" value="Unassembled WGS sequence"/>
</dbReference>
<proteinExistence type="predicted"/>
<dbReference type="AlphaFoldDB" id="A0A243W631"/>
<feature type="chain" id="PRO_5011969838" description="SnoaL-like domain-containing protein" evidence="1">
    <location>
        <begin position="21"/>
        <end position="172"/>
    </location>
</feature>
<gene>
    <name evidence="3" type="ORF">BXP70_27285</name>
</gene>
<comment type="caution">
    <text evidence="3">The sequence shown here is derived from an EMBL/GenBank/DDBJ whole genome shotgun (WGS) entry which is preliminary data.</text>
</comment>
<accession>A0A243W631</accession>
<dbReference type="OrthoDB" id="582586at2"/>
<dbReference type="NCBIfam" id="TIGR02246">
    <property type="entry name" value="SgcJ/EcaC family oxidoreductase"/>
    <property type="match status" value="1"/>
</dbReference>
<organism evidence="3 4">
    <name type="scientific">Hymenobacter crusticola</name>
    <dbReference type="NCBI Taxonomy" id="1770526"/>
    <lineage>
        <taxon>Bacteria</taxon>
        <taxon>Pseudomonadati</taxon>
        <taxon>Bacteroidota</taxon>
        <taxon>Cytophagia</taxon>
        <taxon>Cytophagales</taxon>
        <taxon>Hymenobacteraceae</taxon>
        <taxon>Hymenobacter</taxon>
    </lineage>
</organism>
<evidence type="ECO:0000256" key="1">
    <source>
        <dbReference type="SAM" id="SignalP"/>
    </source>
</evidence>
<dbReference type="EMBL" id="MTSE01000041">
    <property type="protein sequence ID" value="OUJ68948.1"/>
    <property type="molecule type" value="Genomic_DNA"/>
</dbReference>
<name>A0A243W631_9BACT</name>
<evidence type="ECO:0000259" key="2">
    <source>
        <dbReference type="Pfam" id="PF13474"/>
    </source>
</evidence>
<dbReference type="Pfam" id="PF13474">
    <property type="entry name" value="SnoaL_3"/>
    <property type="match status" value="1"/>
</dbReference>
<dbReference type="InterPro" id="IPR011944">
    <property type="entry name" value="Steroid_delta5-4_isomerase"/>
</dbReference>